<gene>
    <name evidence="4" type="ORF">DCF25_04705</name>
</gene>
<protein>
    <submittedName>
        <fullName evidence="4">Glycosyltransferase</fullName>
    </submittedName>
</protein>
<evidence type="ECO:0000256" key="1">
    <source>
        <dbReference type="ARBA" id="ARBA00022676"/>
    </source>
</evidence>
<dbReference type="NCBIfam" id="TIGR00696">
    <property type="entry name" value="wecG_tagA_cpsF"/>
    <property type="match status" value="1"/>
</dbReference>
<organism evidence="4 5">
    <name type="scientific">Leptolyngbya foveolarum</name>
    <dbReference type="NCBI Taxonomy" id="47253"/>
    <lineage>
        <taxon>Bacteria</taxon>
        <taxon>Bacillati</taxon>
        <taxon>Cyanobacteriota</taxon>
        <taxon>Cyanophyceae</taxon>
        <taxon>Leptolyngbyales</taxon>
        <taxon>Leptolyngbyaceae</taxon>
        <taxon>Leptolyngbya group</taxon>
        <taxon>Leptolyngbya</taxon>
    </lineage>
</organism>
<keyword evidence="1" id="KW-0328">Glycosyltransferase</keyword>
<dbReference type="PANTHER" id="PTHR34136">
    <property type="match status" value="1"/>
</dbReference>
<reference evidence="4 5" key="2">
    <citation type="submission" date="2018-06" db="EMBL/GenBank/DDBJ databases">
        <title>Metagenomic assembly of (sub)arctic Cyanobacteria and their associated microbiome from non-axenic cultures.</title>
        <authorList>
            <person name="Baurain D."/>
        </authorList>
    </citation>
    <scope>NUCLEOTIDE SEQUENCE [LARGE SCALE GENOMIC DNA]</scope>
    <source>
        <strain evidence="4">ULC129bin1</strain>
    </source>
</reference>
<dbReference type="Proteomes" id="UP000249354">
    <property type="component" value="Unassembled WGS sequence"/>
</dbReference>
<dbReference type="AlphaFoldDB" id="A0A2W4UK66"/>
<dbReference type="EMBL" id="QBMC01000018">
    <property type="protein sequence ID" value="PZO21746.1"/>
    <property type="molecule type" value="Genomic_DNA"/>
</dbReference>
<comment type="caution">
    <text evidence="4">The sequence shown here is derived from an EMBL/GenBank/DDBJ whole genome shotgun (WGS) entry which is preliminary data.</text>
</comment>
<keyword evidence="2 4" id="KW-0808">Transferase</keyword>
<proteinExistence type="predicted"/>
<feature type="compositionally biased region" description="Polar residues" evidence="3">
    <location>
        <begin position="275"/>
        <end position="288"/>
    </location>
</feature>
<name>A0A2W4UK66_9CYAN</name>
<accession>A0A2W4UK66</accession>
<evidence type="ECO:0000313" key="4">
    <source>
        <dbReference type="EMBL" id="PZO21746.1"/>
    </source>
</evidence>
<reference evidence="5" key="1">
    <citation type="submission" date="2018-04" db="EMBL/GenBank/DDBJ databases">
        <authorList>
            <person name="Cornet L."/>
        </authorList>
    </citation>
    <scope>NUCLEOTIDE SEQUENCE [LARGE SCALE GENOMIC DNA]</scope>
</reference>
<dbReference type="GO" id="GO:0016758">
    <property type="term" value="F:hexosyltransferase activity"/>
    <property type="evidence" value="ECO:0007669"/>
    <property type="project" value="TreeGrafter"/>
</dbReference>
<evidence type="ECO:0000313" key="5">
    <source>
        <dbReference type="Proteomes" id="UP000249354"/>
    </source>
</evidence>
<evidence type="ECO:0000256" key="3">
    <source>
        <dbReference type="SAM" id="MobiDB-lite"/>
    </source>
</evidence>
<dbReference type="PANTHER" id="PTHR34136:SF1">
    <property type="entry name" value="UDP-N-ACETYL-D-MANNOSAMINURONIC ACID TRANSFERASE"/>
    <property type="match status" value="1"/>
</dbReference>
<dbReference type="Pfam" id="PF03808">
    <property type="entry name" value="Glyco_tran_WecG"/>
    <property type="match status" value="1"/>
</dbReference>
<feature type="region of interest" description="Disordered" evidence="3">
    <location>
        <begin position="275"/>
        <end position="301"/>
    </location>
</feature>
<evidence type="ECO:0000256" key="2">
    <source>
        <dbReference type="ARBA" id="ARBA00022679"/>
    </source>
</evidence>
<dbReference type="InterPro" id="IPR004629">
    <property type="entry name" value="WecG_TagA_CpsF"/>
</dbReference>
<dbReference type="CDD" id="cd06533">
    <property type="entry name" value="Glyco_transf_WecG_TagA"/>
    <property type="match status" value="1"/>
</dbReference>
<sequence>MQIVEILDVEIDNISQSELLEKLKEGGVVFTPNIDHVVKLQSDLLFRKAYRFADYRVCDSQLLMWVSKLIKKPIQEKISGSALFPAFYHHYSHDDAIKIFLLGSSQGVAAVAMDKINEKVGREIVVGAHSPSFQFLDDKEENESIIRLINRSKATVLAVGVGAPKQEKWLLEYRDRLPQIKIAMAIGATIDFEAGHTNRAPVWVGSLGLEWLYRLMREPKRLWKRYLLEDTVFFWLLLSRQLSERKLFKNKLFKNNLFSHKADRKIINKSDLVQSNSDHSGLRQSQNLLKKESRRSLTKKR</sequence>